<protein>
    <submittedName>
        <fullName evidence="1">Uncharacterized protein</fullName>
    </submittedName>
</protein>
<dbReference type="HOGENOM" id="CLU_088154_0_0_7"/>
<gene>
    <name evidence="1" type="ordered locus">Dole_0393</name>
</gene>
<accession>A8ZT39</accession>
<dbReference type="RefSeq" id="WP_012173822.1">
    <property type="nucleotide sequence ID" value="NC_009943.1"/>
</dbReference>
<name>A8ZT39_DESOH</name>
<dbReference type="Proteomes" id="UP000008561">
    <property type="component" value="Chromosome"/>
</dbReference>
<dbReference type="EMBL" id="CP000859">
    <property type="protein sequence ID" value="ABW66203.1"/>
    <property type="molecule type" value="Genomic_DNA"/>
</dbReference>
<evidence type="ECO:0000313" key="2">
    <source>
        <dbReference type="Proteomes" id="UP000008561"/>
    </source>
</evidence>
<reference evidence="1 2" key="1">
    <citation type="submission" date="2007-10" db="EMBL/GenBank/DDBJ databases">
        <title>Complete sequence of Desulfococcus oleovorans Hxd3.</title>
        <authorList>
            <consortium name="US DOE Joint Genome Institute"/>
            <person name="Copeland A."/>
            <person name="Lucas S."/>
            <person name="Lapidus A."/>
            <person name="Barry K."/>
            <person name="Glavina del Rio T."/>
            <person name="Dalin E."/>
            <person name="Tice H."/>
            <person name="Pitluck S."/>
            <person name="Kiss H."/>
            <person name="Brettin T."/>
            <person name="Bruce D."/>
            <person name="Detter J.C."/>
            <person name="Han C."/>
            <person name="Schmutz J."/>
            <person name="Larimer F."/>
            <person name="Land M."/>
            <person name="Hauser L."/>
            <person name="Kyrpides N."/>
            <person name="Kim E."/>
            <person name="Wawrik B."/>
            <person name="Richardson P."/>
        </authorList>
    </citation>
    <scope>NUCLEOTIDE SEQUENCE [LARGE SCALE GENOMIC DNA]</scope>
    <source>
        <strain evidence="2">DSM 6200 / JCM 39069 / Hxd3</strain>
    </source>
</reference>
<dbReference type="STRING" id="96561.Dole_0393"/>
<proteinExistence type="predicted"/>
<dbReference type="eggNOG" id="ENOG502Z8UT">
    <property type="taxonomic scope" value="Bacteria"/>
</dbReference>
<organism evidence="1 2">
    <name type="scientific">Desulfosudis oleivorans (strain DSM 6200 / JCM 39069 / Hxd3)</name>
    <name type="common">Desulfococcus oleovorans</name>
    <dbReference type="NCBI Taxonomy" id="96561"/>
    <lineage>
        <taxon>Bacteria</taxon>
        <taxon>Pseudomonadati</taxon>
        <taxon>Thermodesulfobacteriota</taxon>
        <taxon>Desulfobacteria</taxon>
        <taxon>Desulfobacterales</taxon>
        <taxon>Desulfosudaceae</taxon>
        <taxon>Desulfosudis</taxon>
    </lineage>
</organism>
<evidence type="ECO:0000313" key="1">
    <source>
        <dbReference type="EMBL" id="ABW66203.1"/>
    </source>
</evidence>
<sequence length="281" mass="32663">MLFKSKPIVSALVPVEKISEDLIREMHSLFIEYYENADYDTFKQDLGAKTGSFLWRERKTGRLIAFANIRLMKLPYKKRHVHVFFCGDTVCHRDYWQRNASGNSPMAATVYGFLLRFMMKHPFSTYWFMISMSFRTYLVIANNMVHHYPHYERTDAKVQKLKEICHLVAGHMYGDKFDPETGRVDFGRKDENQTIKSDVAPVTPEMLEKYPKIRFYESLNPDNQKGVELACIGAIDIDSITAYCKKFLRRTWDGLTARGKVTTLPSTAALDRNQEKKKKAA</sequence>
<dbReference type="AlphaFoldDB" id="A8ZT39"/>
<dbReference type="OrthoDB" id="333393at2"/>
<keyword evidence="2" id="KW-1185">Reference proteome</keyword>
<dbReference type="KEGG" id="dol:Dole_0393"/>